<organism evidence="2 3">
    <name type="scientific">Trichoderma simmonsii</name>
    <dbReference type="NCBI Taxonomy" id="1491479"/>
    <lineage>
        <taxon>Eukaryota</taxon>
        <taxon>Fungi</taxon>
        <taxon>Dikarya</taxon>
        <taxon>Ascomycota</taxon>
        <taxon>Pezizomycotina</taxon>
        <taxon>Sordariomycetes</taxon>
        <taxon>Hypocreomycetidae</taxon>
        <taxon>Hypocreales</taxon>
        <taxon>Hypocreaceae</taxon>
        <taxon>Trichoderma</taxon>
    </lineage>
</organism>
<name>A0A8G0PEA2_9HYPO</name>
<sequence>MGKHSIFHATLSSFLSASKSPPRPGIIAREQIPTNPLGSGSSPLINHYRSGPVTSTSPAGFAIAGSLSAVARLCTATLLPVSASQVLALLLTRQPSCCPFPFPGLTTGY</sequence>
<gene>
    <name evidence="2" type="ORF">H0G86_003294</name>
</gene>
<evidence type="ECO:0000313" key="2">
    <source>
        <dbReference type="EMBL" id="QYS96029.1"/>
    </source>
</evidence>
<accession>A0A8G0PEA2</accession>
<keyword evidence="3" id="KW-1185">Reference proteome</keyword>
<dbReference type="Proteomes" id="UP000826661">
    <property type="component" value="Chromosome II"/>
</dbReference>
<feature type="region of interest" description="Disordered" evidence="1">
    <location>
        <begin position="15"/>
        <end position="40"/>
    </location>
</feature>
<dbReference type="EMBL" id="CP075865">
    <property type="protein sequence ID" value="QYS96029.1"/>
    <property type="molecule type" value="Genomic_DNA"/>
</dbReference>
<proteinExistence type="predicted"/>
<protein>
    <submittedName>
        <fullName evidence="2">Uncharacterized protein</fullName>
    </submittedName>
</protein>
<reference evidence="2 3" key="1">
    <citation type="journal article" date="2021" name="BMC Genomics">
        <title>Telomere-to-telomere genome assembly of asparaginase-producing Trichoderma simmonsii.</title>
        <authorList>
            <person name="Chung D."/>
            <person name="Kwon Y.M."/>
            <person name="Yang Y."/>
        </authorList>
    </citation>
    <scope>NUCLEOTIDE SEQUENCE [LARGE SCALE GENOMIC DNA]</scope>
    <source>
        <strain evidence="2 3">GH-Sj1</strain>
    </source>
</reference>
<evidence type="ECO:0000256" key="1">
    <source>
        <dbReference type="SAM" id="MobiDB-lite"/>
    </source>
</evidence>
<evidence type="ECO:0000313" key="3">
    <source>
        <dbReference type="Proteomes" id="UP000826661"/>
    </source>
</evidence>
<dbReference type="AlphaFoldDB" id="A0A8G0PEA2"/>